<dbReference type="PANTHER" id="PTHR41271:SF1">
    <property type="entry name" value="DUF402 DOMAIN-CONTAINING PROTEIN"/>
    <property type="match status" value="1"/>
</dbReference>
<evidence type="ECO:0000313" key="2">
    <source>
        <dbReference type="EMBL" id="MFD2830321.1"/>
    </source>
</evidence>
<dbReference type="RefSeq" id="WP_377773139.1">
    <property type="nucleotide sequence ID" value="NZ_JBHUOQ010000001.1"/>
</dbReference>
<dbReference type="Gene3D" id="2.40.380.10">
    <property type="entry name" value="FomD-like"/>
    <property type="match status" value="1"/>
</dbReference>
<gene>
    <name evidence="2" type="ORF">ACFSX4_07530</name>
</gene>
<accession>A0ABW5WYC8</accession>
<reference evidence="3" key="1">
    <citation type="journal article" date="2019" name="Int. J. Syst. Evol. Microbiol.">
        <title>The Global Catalogue of Microorganisms (GCM) 10K type strain sequencing project: providing services to taxonomists for standard genome sequencing and annotation.</title>
        <authorList>
            <consortium name="The Broad Institute Genomics Platform"/>
            <consortium name="The Broad Institute Genome Sequencing Center for Infectious Disease"/>
            <person name="Wu L."/>
            <person name="Ma J."/>
        </authorList>
    </citation>
    <scope>NUCLEOTIDE SEQUENCE [LARGE SCALE GENOMIC DNA]</scope>
    <source>
        <strain evidence="3">KCTC 33575</strain>
    </source>
</reference>
<keyword evidence="3" id="KW-1185">Reference proteome</keyword>
<feature type="domain" description="DUF402" evidence="1">
    <location>
        <begin position="64"/>
        <end position="158"/>
    </location>
</feature>
<dbReference type="SUPFAM" id="SSF159234">
    <property type="entry name" value="FomD-like"/>
    <property type="match status" value="1"/>
</dbReference>
<evidence type="ECO:0000313" key="3">
    <source>
        <dbReference type="Proteomes" id="UP001597519"/>
    </source>
</evidence>
<protein>
    <submittedName>
        <fullName evidence="2">DUF402 domain-containing protein</fullName>
    </submittedName>
</protein>
<dbReference type="PANTHER" id="PTHR41271">
    <property type="entry name" value="DUF402 DOMAIN-CONTAINING PROTEIN"/>
    <property type="match status" value="1"/>
</dbReference>
<organism evidence="2 3">
    <name type="scientific">Corticicoccus populi</name>
    <dbReference type="NCBI Taxonomy" id="1812821"/>
    <lineage>
        <taxon>Bacteria</taxon>
        <taxon>Bacillati</taxon>
        <taxon>Bacillota</taxon>
        <taxon>Bacilli</taxon>
        <taxon>Bacillales</taxon>
        <taxon>Staphylococcaceae</taxon>
        <taxon>Corticicoccus</taxon>
    </lineage>
</organism>
<comment type="caution">
    <text evidence="2">The sequence shown here is derived from an EMBL/GenBank/DDBJ whole genome shotgun (WGS) entry which is preliminary data.</text>
</comment>
<evidence type="ECO:0000259" key="1">
    <source>
        <dbReference type="Pfam" id="PF04167"/>
    </source>
</evidence>
<dbReference type="InterPro" id="IPR007295">
    <property type="entry name" value="DUF402"/>
</dbReference>
<sequence>MKTKYLDKRGWRRIIQSNYYETLTVIDDEKILIGLIDIKKVRSPLVVPIVNKKVKVVDKNYRWLQIMPEKRSYSMTVMYDDQWNVLQYYFDVNKKHYLEPGKARRKDLYLDVLALPDGTFELVDEEDLKRAKKHHKISRQDGDEAYKTAHNIMNDLEKDFSRFETFAESCLSKIKKQV</sequence>
<dbReference type="Proteomes" id="UP001597519">
    <property type="component" value="Unassembled WGS sequence"/>
</dbReference>
<dbReference type="EMBL" id="JBHUOQ010000001">
    <property type="protein sequence ID" value="MFD2830321.1"/>
    <property type="molecule type" value="Genomic_DNA"/>
</dbReference>
<name>A0ABW5WYC8_9STAP</name>
<dbReference type="InterPro" id="IPR035930">
    <property type="entry name" value="FomD-like_sf"/>
</dbReference>
<dbReference type="Pfam" id="PF04167">
    <property type="entry name" value="DUF402"/>
    <property type="match status" value="1"/>
</dbReference>
<proteinExistence type="predicted"/>